<sequence>SALAAILYVIIFIRPAKKVLLLRPRDRRGKSLTVTQETDLGLVCKPVKKVTHRFIKVGPSWVFHEAGRMVTRFLGLEGTAYTGVVKGDEIVNISLREFLIFLWEEDFYSQIPKLQRDKVETDVIGVTIKVQAIDEAEAGIPTLTADDINDENDNIVLGKIAEPQKASTSQNIMNNLIWLALGAAVMFFASTKGLV</sequence>
<dbReference type="EMBL" id="BARU01007987">
    <property type="protein sequence ID" value="GAH35236.1"/>
    <property type="molecule type" value="Genomic_DNA"/>
</dbReference>
<accession>X1EPB2</accession>
<protein>
    <submittedName>
        <fullName evidence="1">Uncharacterized protein</fullName>
    </submittedName>
</protein>
<name>X1EPB2_9ZZZZ</name>
<gene>
    <name evidence="1" type="ORF">S03H2_15698</name>
</gene>
<reference evidence="1" key="1">
    <citation type="journal article" date="2014" name="Front. Microbiol.">
        <title>High frequency of phylogenetically diverse reductive dehalogenase-homologous genes in deep subseafloor sedimentary metagenomes.</title>
        <authorList>
            <person name="Kawai M."/>
            <person name="Futagami T."/>
            <person name="Toyoda A."/>
            <person name="Takaki Y."/>
            <person name="Nishi S."/>
            <person name="Hori S."/>
            <person name="Arai W."/>
            <person name="Tsubouchi T."/>
            <person name="Morono Y."/>
            <person name="Uchiyama I."/>
            <person name="Ito T."/>
            <person name="Fujiyama A."/>
            <person name="Inagaki F."/>
            <person name="Takami H."/>
        </authorList>
    </citation>
    <scope>NUCLEOTIDE SEQUENCE</scope>
    <source>
        <strain evidence="1">Expedition CK06-06</strain>
    </source>
</reference>
<organism evidence="1">
    <name type="scientific">marine sediment metagenome</name>
    <dbReference type="NCBI Taxonomy" id="412755"/>
    <lineage>
        <taxon>unclassified sequences</taxon>
        <taxon>metagenomes</taxon>
        <taxon>ecological metagenomes</taxon>
    </lineage>
</organism>
<proteinExistence type="predicted"/>
<evidence type="ECO:0000313" key="1">
    <source>
        <dbReference type="EMBL" id="GAH35236.1"/>
    </source>
</evidence>
<feature type="non-terminal residue" evidence="1">
    <location>
        <position position="1"/>
    </location>
</feature>
<comment type="caution">
    <text evidence="1">The sequence shown here is derived from an EMBL/GenBank/DDBJ whole genome shotgun (WGS) entry which is preliminary data.</text>
</comment>
<dbReference type="AlphaFoldDB" id="X1EPB2"/>